<gene>
    <name evidence="2" type="ORF">DM02DRAFT_607024</name>
</gene>
<evidence type="ECO:0000259" key="1">
    <source>
        <dbReference type="Pfam" id="PF23549"/>
    </source>
</evidence>
<keyword evidence="3" id="KW-1185">Reference proteome</keyword>
<dbReference type="OrthoDB" id="4469945at2759"/>
<dbReference type="EMBL" id="KZ806046">
    <property type="protein sequence ID" value="PVH90901.1"/>
    <property type="molecule type" value="Genomic_DNA"/>
</dbReference>
<reference evidence="2 3" key="1">
    <citation type="journal article" date="2018" name="Sci. Rep.">
        <title>Comparative genomics provides insights into the lifestyle and reveals functional heterogeneity of dark septate endophytic fungi.</title>
        <authorList>
            <person name="Knapp D.G."/>
            <person name="Nemeth J.B."/>
            <person name="Barry K."/>
            <person name="Hainaut M."/>
            <person name="Henrissat B."/>
            <person name="Johnson J."/>
            <person name="Kuo A."/>
            <person name="Lim J.H.P."/>
            <person name="Lipzen A."/>
            <person name="Nolan M."/>
            <person name="Ohm R.A."/>
            <person name="Tamas L."/>
            <person name="Grigoriev I.V."/>
            <person name="Spatafora J.W."/>
            <person name="Nagy L.G."/>
            <person name="Kovacs G.M."/>
        </authorList>
    </citation>
    <scope>NUCLEOTIDE SEQUENCE [LARGE SCALE GENOMIC DNA]</scope>
    <source>
        <strain evidence="2 3">DSE2036</strain>
    </source>
</reference>
<evidence type="ECO:0000313" key="3">
    <source>
        <dbReference type="Proteomes" id="UP000244855"/>
    </source>
</evidence>
<proteinExistence type="predicted"/>
<dbReference type="Proteomes" id="UP000244855">
    <property type="component" value="Unassembled WGS sequence"/>
</dbReference>
<accession>A0A2V1CZ09</accession>
<evidence type="ECO:0000313" key="2">
    <source>
        <dbReference type="EMBL" id="PVH90901.1"/>
    </source>
</evidence>
<name>A0A2V1CZ09_9PLEO</name>
<protein>
    <recommendedName>
        <fullName evidence="1">GRF-like zinc ribbon domain-containing protein</fullName>
    </recommendedName>
</protein>
<organism evidence="2 3">
    <name type="scientific">Periconia macrospinosa</name>
    <dbReference type="NCBI Taxonomy" id="97972"/>
    <lineage>
        <taxon>Eukaryota</taxon>
        <taxon>Fungi</taxon>
        <taxon>Dikarya</taxon>
        <taxon>Ascomycota</taxon>
        <taxon>Pezizomycotina</taxon>
        <taxon>Dothideomycetes</taxon>
        <taxon>Pleosporomycetidae</taxon>
        <taxon>Pleosporales</taxon>
        <taxon>Massarineae</taxon>
        <taxon>Periconiaceae</taxon>
        <taxon>Periconia</taxon>
    </lineage>
</organism>
<dbReference type="InterPro" id="IPR056444">
    <property type="entry name" value="Zn_ribbon_GRF_2"/>
</dbReference>
<dbReference type="AlphaFoldDB" id="A0A2V1CZ09"/>
<feature type="domain" description="GRF-like zinc ribbon" evidence="1">
    <location>
        <begin position="27"/>
        <end position="69"/>
    </location>
</feature>
<dbReference type="Pfam" id="PF23549">
    <property type="entry name" value="Zn_ribbon_GRF_2"/>
    <property type="match status" value="1"/>
</dbReference>
<sequence length="138" mass="15301">MIMAYTISFNLYPDTIIPTQDTDTEAICLRCGGLCNRHTTRHSNRNGNAGRPYYRCMSCSKFATWADERGKHPGNPPCHCGRPSRRQISGNAKHPPRGVHYVCANGGCWFYMAGKGSDHRQVQISEGLVPMMASLGII</sequence>